<dbReference type="OrthoDB" id="5570127at2759"/>
<evidence type="ECO:0000313" key="2">
    <source>
        <dbReference type="EMBL" id="TMS35226.1"/>
    </source>
</evidence>
<dbReference type="SUPFAM" id="SSF48371">
    <property type="entry name" value="ARM repeat"/>
    <property type="match status" value="1"/>
</dbReference>
<evidence type="ECO:0000256" key="1">
    <source>
        <dbReference type="SAM" id="MobiDB-lite"/>
    </source>
</evidence>
<feature type="region of interest" description="Disordered" evidence="1">
    <location>
        <begin position="335"/>
        <end position="384"/>
    </location>
</feature>
<proteinExistence type="predicted"/>
<dbReference type="Pfam" id="PF20206">
    <property type="entry name" value="Tra1_ring"/>
    <property type="match status" value="1"/>
</dbReference>
<reference evidence="2 3" key="1">
    <citation type="journal article" date="2015" name="Genome Biol.">
        <title>Comparative genomics of Steinernema reveals deeply conserved gene regulatory networks.</title>
        <authorList>
            <person name="Dillman A.R."/>
            <person name="Macchietto M."/>
            <person name="Porter C.F."/>
            <person name="Rogers A."/>
            <person name="Williams B."/>
            <person name="Antoshechkin I."/>
            <person name="Lee M.M."/>
            <person name="Goodwin Z."/>
            <person name="Lu X."/>
            <person name="Lewis E.E."/>
            <person name="Goodrich-Blair H."/>
            <person name="Stock S.P."/>
            <person name="Adams B.J."/>
            <person name="Sternberg P.W."/>
            <person name="Mortazavi A."/>
        </authorList>
    </citation>
    <scope>NUCLEOTIDE SEQUENCE [LARGE SCALE GENOMIC DNA]</scope>
    <source>
        <strain evidence="2 3">ALL</strain>
    </source>
</reference>
<dbReference type="Proteomes" id="UP000298663">
    <property type="component" value="Unassembled WGS sequence"/>
</dbReference>
<comment type="caution">
    <text evidence="2">The sequence shown here is derived from an EMBL/GenBank/DDBJ whole genome shotgun (WGS) entry which is preliminary data.</text>
</comment>
<organism evidence="2 3">
    <name type="scientific">Steinernema carpocapsae</name>
    <name type="common">Entomopathogenic nematode</name>
    <dbReference type="NCBI Taxonomy" id="34508"/>
    <lineage>
        <taxon>Eukaryota</taxon>
        <taxon>Metazoa</taxon>
        <taxon>Ecdysozoa</taxon>
        <taxon>Nematoda</taxon>
        <taxon>Chromadorea</taxon>
        <taxon>Rhabditida</taxon>
        <taxon>Tylenchina</taxon>
        <taxon>Panagrolaimomorpha</taxon>
        <taxon>Strongyloidoidea</taxon>
        <taxon>Steinernematidae</taxon>
        <taxon>Steinernema</taxon>
    </lineage>
</organism>
<gene>
    <name evidence="2" type="ORF">L596_002674</name>
</gene>
<dbReference type="InterPro" id="IPR046805">
    <property type="entry name" value="Tra1_ring"/>
</dbReference>
<dbReference type="InterPro" id="IPR016024">
    <property type="entry name" value="ARM-type_fold"/>
</dbReference>
<feature type="compositionally biased region" description="Acidic residues" evidence="1">
    <location>
        <begin position="366"/>
        <end position="379"/>
    </location>
</feature>
<dbReference type="EMBL" id="AZBU02000001">
    <property type="protein sequence ID" value="TMS35226.1"/>
    <property type="molecule type" value="Genomic_DNA"/>
</dbReference>
<dbReference type="AlphaFoldDB" id="A0A4U8UQA0"/>
<reference evidence="2 3" key="2">
    <citation type="journal article" date="2019" name="G3 (Bethesda)">
        <title>Hybrid Assembly of the Genome of the Entomopathogenic Nematode Steinernema carpocapsae Identifies the X-Chromosome.</title>
        <authorList>
            <person name="Serra L."/>
            <person name="Macchietto M."/>
            <person name="Macias-Munoz A."/>
            <person name="McGill C.J."/>
            <person name="Rodriguez I.M."/>
            <person name="Rodriguez B."/>
            <person name="Murad R."/>
            <person name="Mortazavi A."/>
        </authorList>
    </citation>
    <scope>NUCLEOTIDE SEQUENCE [LARGE SCALE GENOMIC DNA]</scope>
    <source>
        <strain evidence="2 3">ALL</strain>
    </source>
</reference>
<accession>A0A4U8UQA0</accession>
<protein>
    <submittedName>
        <fullName evidence="2">Uncharacterized protein</fullName>
    </submittedName>
</protein>
<keyword evidence="3" id="KW-1185">Reference proteome</keyword>
<evidence type="ECO:0000313" key="3">
    <source>
        <dbReference type="Proteomes" id="UP000298663"/>
    </source>
</evidence>
<dbReference type="STRING" id="34508.A0A4U8UQA0"/>
<feature type="compositionally biased region" description="Low complexity" evidence="1">
    <location>
        <begin position="340"/>
        <end position="365"/>
    </location>
</feature>
<name>A0A4U8UQA0_STECR</name>
<sequence length="738" mass="84188">MILIDAVYEVLADSHLEFTKPAIVVLSLIHDTCFHLCGSDESAVKLPVYGHILEKMVHLCYEQQWYARHGGCSALLFIISAYPYSLIVDNAAHITSAITEVFFGLSDEVSFGTIEMARKAMRLLLKRCFPLATALPTKHLPEEYEEKQGQAAIAIVARLLDHIADPSTFVREQVMEIFSEMAEATGKSITDLLLLQKDKVKTFLDRGVSLFMSYACAAQIAFLEAYSFLQSDLNPVIPFDMKSHVHLHFLKNVVLVCEADEEKMERLPNYTAIAPSLEHPYPYPHDRLLPVKMAALKAAVGGYVAICVAKRKVEVPKYGTLQQYLDAVAKQFHPKPRTVSRSSSSSGSTDSSNSSSCTSSSSNSDVEMEKDDEEEEEAEERNVTQEDLIKGLSSFVLVEGMPYSTKHEYMQVDRKLELHMQLLQVVLKIVVHGHPRLQKAAFEAAEGALKLCVEGLGLVTREISLLTRNFEKTPNLDCIRMKQMLYLQKLTNGTGTEKFYDICFKELVKFKERKTGTKLKMEFVGCTHLLEMLVNTSTQDPSRWIGQFVPLVAKSDSDLALPGIEWKPLLRNYLNKHARQAVSYIVNEVNLLNEPTWRLYVEFIKEKDSLPIRKVFVENEDFFEHLLKEEVLFSSKWVTRTSHYMQIKYDLAVFSLLWVVVKHHPEWWTTCEKLKKIVHETWNNPSFVHRYAMRHEPREEQDRDKPIIDYVDETKYRLPKIVASITATTLTTTISSLT</sequence>